<sequence length="59" mass="7058">MHLASNILWEIKCSRMKFPATCWRLHAIAGGYKQGVLKKMRLREICFNIVYEFPQMREI</sequence>
<gene>
    <name evidence="1" type="ORF">SAMN05660493_01992</name>
</gene>
<protein>
    <submittedName>
        <fullName evidence="1">Uncharacterized protein</fullName>
    </submittedName>
</protein>
<keyword evidence="2" id="KW-1185">Reference proteome</keyword>
<dbReference type="STRING" id="1121284.SAMN05660493_01992"/>
<organism evidence="1 2">
    <name type="scientific">Epilithonimonas bovis DSM 19482</name>
    <dbReference type="NCBI Taxonomy" id="1121284"/>
    <lineage>
        <taxon>Bacteria</taxon>
        <taxon>Pseudomonadati</taxon>
        <taxon>Bacteroidota</taxon>
        <taxon>Flavobacteriia</taxon>
        <taxon>Flavobacteriales</taxon>
        <taxon>Weeksellaceae</taxon>
        <taxon>Chryseobacterium group</taxon>
        <taxon>Epilithonimonas</taxon>
    </lineage>
</organism>
<reference evidence="2" key="1">
    <citation type="submission" date="2016-10" db="EMBL/GenBank/DDBJ databases">
        <authorList>
            <person name="Varghese N."/>
            <person name="Submissions S."/>
        </authorList>
    </citation>
    <scope>NUCLEOTIDE SEQUENCE [LARGE SCALE GENOMIC DNA]</scope>
    <source>
        <strain evidence="2">DSM 19482</strain>
    </source>
</reference>
<dbReference type="EMBL" id="FTPU01000020">
    <property type="protein sequence ID" value="SIT97279.1"/>
    <property type="molecule type" value="Genomic_DNA"/>
</dbReference>
<accession>A0A1U7PWL0</accession>
<evidence type="ECO:0000313" key="2">
    <source>
        <dbReference type="Proteomes" id="UP000187261"/>
    </source>
</evidence>
<name>A0A1U7PWL0_9FLAO</name>
<evidence type="ECO:0000313" key="1">
    <source>
        <dbReference type="EMBL" id="SIT97279.1"/>
    </source>
</evidence>
<dbReference type="Proteomes" id="UP000187261">
    <property type="component" value="Unassembled WGS sequence"/>
</dbReference>
<dbReference type="AlphaFoldDB" id="A0A1U7PWL0"/>
<proteinExistence type="predicted"/>